<dbReference type="PRINTS" id="PR01357">
    <property type="entry name" value="INTRLEUKN1AB"/>
</dbReference>
<dbReference type="SUPFAM" id="SSF50353">
    <property type="entry name" value="Cytokine"/>
    <property type="match status" value="1"/>
</dbReference>
<evidence type="ECO:0000256" key="4">
    <source>
        <dbReference type="RuleBase" id="RU003753"/>
    </source>
</evidence>
<dbReference type="AlphaFoldDB" id="A0A8C9H781"/>
<feature type="region of interest" description="Disordered" evidence="5">
    <location>
        <begin position="1"/>
        <end position="68"/>
    </location>
</feature>
<dbReference type="GO" id="GO:0005149">
    <property type="term" value="F:interleukin-1 receptor binding"/>
    <property type="evidence" value="ECO:0007669"/>
    <property type="project" value="UniProtKB-UniRule"/>
</dbReference>
<dbReference type="GO" id="GO:0005125">
    <property type="term" value="F:cytokine activity"/>
    <property type="evidence" value="ECO:0007669"/>
    <property type="project" value="UniProtKB-UniRule"/>
</dbReference>
<dbReference type="SMART" id="SM00125">
    <property type="entry name" value="IL1"/>
    <property type="match status" value="1"/>
</dbReference>
<evidence type="ECO:0000256" key="5">
    <source>
        <dbReference type="SAM" id="MobiDB-lite"/>
    </source>
</evidence>
<comment type="subcellular location">
    <subcellularLocation>
        <location evidence="1 4">Secreted</location>
    </subcellularLocation>
</comment>
<protein>
    <recommendedName>
        <fullName evidence="4">Interleukin-1</fullName>
    </recommendedName>
</protein>
<dbReference type="Pfam" id="PF00340">
    <property type="entry name" value="IL1"/>
    <property type="match status" value="1"/>
</dbReference>
<reference evidence="6" key="1">
    <citation type="submission" date="2025-08" db="UniProtKB">
        <authorList>
            <consortium name="Ensembl"/>
        </authorList>
    </citation>
    <scope>IDENTIFICATION</scope>
</reference>
<evidence type="ECO:0000256" key="1">
    <source>
        <dbReference type="ARBA" id="ARBA00004613"/>
    </source>
</evidence>
<dbReference type="GO" id="GO:0010628">
    <property type="term" value="P:positive regulation of gene expression"/>
    <property type="evidence" value="ECO:0007669"/>
    <property type="project" value="TreeGrafter"/>
</dbReference>
<feature type="compositionally biased region" description="Basic and acidic residues" evidence="5">
    <location>
        <begin position="21"/>
        <end position="48"/>
    </location>
</feature>
<dbReference type="PANTHER" id="PTHR10078:SF31">
    <property type="entry name" value="INTERLEUKIN-37"/>
    <property type="match status" value="1"/>
</dbReference>
<dbReference type="InterPro" id="IPR008996">
    <property type="entry name" value="IL1/FGF"/>
</dbReference>
<evidence type="ECO:0000256" key="3">
    <source>
        <dbReference type="ARBA" id="ARBA00022525"/>
    </source>
</evidence>
<dbReference type="Gene3D" id="2.80.10.50">
    <property type="match status" value="1"/>
</dbReference>
<dbReference type="FunFam" id="2.80.10.50:FF:000013">
    <property type="entry name" value="Interleukin-1"/>
    <property type="match status" value="1"/>
</dbReference>
<comment type="similarity">
    <text evidence="2 4">Belongs to the IL-1 family.</text>
</comment>
<evidence type="ECO:0000256" key="2">
    <source>
        <dbReference type="ARBA" id="ARBA00010448"/>
    </source>
</evidence>
<accession>A0A8C9H781</accession>
<dbReference type="PANTHER" id="PTHR10078">
    <property type="entry name" value="INTERLEUKIN-1 FAMILY MEMBER"/>
    <property type="match status" value="1"/>
</dbReference>
<dbReference type="Proteomes" id="UP000694416">
    <property type="component" value="Unplaced"/>
</dbReference>
<dbReference type="GO" id="GO:0005615">
    <property type="term" value="C:extracellular space"/>
    <property type="evidence" value="ECO:0007669"/>
    <property type="project" value="InterPro"/>
</dbReference>
<organism evidence="6 7">
    <name type="scientific">Piliocolobus tephrosceles</name>
    <name type="common">Ugandan red Colobus</name>
    <dbReference type="NCBI Taxonomy" id="591936"/>
    <lineage>
        <taxon>Eukaryota</taxon>
        <taxon>Metazoa</taxon>
        <taxon>Chordata</taxon>
        <taxon>Craniata</taxon>
        <taxon>Vertebrata</taxon>
        <taxon>Euteleostomi</taxon>
        <taxon>Mammalia</taxon>
        <taxon>Eutheria</taxon>
        <taxon>Euarchontoglires</taxon>
        <taxon>Primates</taxon>
        <taxon>Haplorrhini</taxon>
        <taxon>Catarrhini</taxon>
        <taxon>Cercopithecidae</taxon>
        <taxon>Colobinae</taxon>
        <taxon>Piliocolobus</taxon>
    </lineage>
</organism>
<reference evidence="6" key="2">
    <citation type="submission" date="2025-09" db="UniProtKB">
        <authorList>
            <consortium name="Ensembl"/>
        </authorList>
    </citation>
    <scope>IDENTIFICATION</scope>
</reference>
<proteinExistence type="inferred from homology"/>
<dbReference type="Ensembl" id="ENSPTET00000023670.1">
    <property type="protein sequence ID" value="ENSPTEP00000015921.1"/>
    <property type="gene ID" value="ENSPTEG00000017555.1"/>
</dbReference>
<sequence length="267" mass="29602">MSNNSTLKMSFVGENSGVKMGSEDWEKDEPQCYSEKDEPQCYSEKDEPQCYSEDPAGSPLEPGPSLTSMNFVHTSPKVKNLNPKKFSIHDQDHKVLVLDSGNLIAVPDKNYIRPEIFFALASSLSSASAEKGSPILLGVSKGEFCLSCDKDEGQSHPSLHLKKKKLMKLAALKESARRPFIFYRAQVGSRNMLESAAHPGWFICTSCNCNEPVGVTDKFENRKHIEFSFQPVCKAEMSPSEDTAREACLITKFWVGKRPASACVLLP</sequence>
<keyword evidence="7" id="KW-1185">Reference proteome</keyword>
<evidence type="ECO:0000313" key="7">
    <source>
        <dbReference type="Proteomes" id="UP000694416"/>
    </source>
</evidence>
<dbReference type="GO" id="GO:0019221">
    <property type="term" value="P:cytokine-mediated signaling pathway"/>
    <property type="evidence" value="ECO:0007669"/>
    <property type="project" value="TreeGrafter"/>
</dbReference>
<dbReference type="GO" id="GO:0002437">
    <property type="term" value="P:inflammatory response to antigenic stimulus"/>
    <property type="evidence" value="ECO:0007669"/>
    <property type="project" value="TreeGrafter"/>
</dbReference>
<dbReference type="GO" id="GO:0005654">
    <property type="term" value="C:nucleoplasm"/>
    <property type="evidence" value="ECO:0007669"/>
    <property type="project" value="TreeGrafter"/>
</dbReference>
<name>A0A8C9H781_9PRIM</name>
<dbReference type="InterPro" id="IPR000975">
    <property type="entry name" value="IL-1_fam"/>
</dbReference>
<keyword evidence="3 4" id="KW-0964">Secreted</keyword>
<dbReference type="PRINTS" id="PR00264">
    <property type="entry name" value="INTERLEUKIN1"/>
</dbReference>
<dbReference type="GO" id="GO:0071222">
    <property type="term" value="P:cellular response to lipopolysaccharide"/>
    <property type="evidence" value="ECO:0007669"/>
    <property type="project" value="TreeGrafter"/>
</dbReference>
<evidence type="ECO:0000313" key="6">
    <source>
        <dbReference type="Ensembl" id="ENSPTEP00000015921.1"/>
    </source>
</evidence>